<proteinExistence type="predicted"/>
<dbReference type="InterPro" id="IPR011990">
    <property type="entry name" value="TPR-like_helical_dom_sf"/>
</dbReference>
<dbReference type="Gene3D" id="1.25.40.10">
    <property type="entry name" value="Tetratricopeptide repeat domain"/>
    <property type="match status" value="1"/>
</dbReference>
<dbReference type="Pfam" id="PF13414">
    <property type="entry name" value="TPR_11"/>
    <property type="match status" value="1"/>
</dbReference>
<dbReference type="PROSITE" id="PS50005">
    <property type="entry name" value="TPR"/>
    <property type="match status" value="2"/>
</dbReference>
<protein>
    <submittedName>
        <fullName evidence="1">Uncharacterized protein</fullName>
    </submittedName>
</protein>
<sequence length="136" mass="15692">MHSSNRILSFSIIIFFVLATSQCSSKNSDELVKEGTKHSEKGDYDKSFDAFLKATKLDPKNVNALYGLGGIYNYRNEHEKAAQAFKTVIKLDPTHFNSRYSLGFTYEELGKPELAEIEYERYRSLKKRFESMITKE</sequence>
<dbReference type="PANTHER" id="PTHR12558:SF13">
    <property type="entry name" value="CELL DIVISION CYCLE PROTEIN 27 HOMOLOG"/>
    <property type="match status" value="1"/>
</dbReference>
<name>A0A382A731_9ZZZZ</name>
<reference evidence="1" key="1">
    <citation type="submission" date="2018-05" db="EMBL/GenBank/DDBJ databases">
        <authorList>
            <person name="Lanie J.A."/>
            <person name="Ng W.-L."/>
            <person name="Kazmierczak K.M."/>
            <person name="Andrzejewski T.M."/>
            <person name="Davidsen T.M."/>
            <person name="Wayne K.J."/>
            <person name="Tettelin H."/>
            <person name="Glass J.I."/>
            <person name="Rusch D."/>
            <person name="Podicherti R."/>
            <person name="Tsui H.-C.T."/>
            <person name="Winkler M.E."/>
        </authorList>
    </citation>
    <scope>NUCLEOTIDE SEQUENCE</scope>
</reference>
<evidence type="ECO:0000313" key="1">
    <source>
        <dbReference type="EMBL" id="SVA97336.1"/>
    </source>
</evidence>
<dbReference type="EMBL" id="UINC01024186">
    <property type="protein sequence ID" value="SVA97336.1"/>
    <property type="molecule type" value="Genomic_DNA"/>
</dbReference>
<dbReference type="Pfam" id="PF13181">
    <property type="entry name" value="TPR_8"/>
    <property type="match status" value="1"/>
</dbReference>
<organism evidence="1">
    <name type="scientific">marine metagenome</name>
    <dbReference type="NCBI Taxonomy" id="408172"/>
    <lineage>
        <taxon>unclassified sequences</taxon>
        <taxon>metagenomes</taxon>
        <taxon>ecological metagenomes</taxon>
    </lineage>
</organism>
<gene>
    <name evidence="1" type="ORF">METZ01_LOCUS150190</name>
</gene>
<dbReference type="SUPFAM" id="SSF48452">
    <property type="entry name" value="TPR-like"/>
    <property type="match status" value="1"/>
</dbReference>
<dbReference type="SMART" id="SM00028">
    <property type="entry name" value="TPR"/>
    <property type="match status" value="3"/>
</dbReference>
<dbReference type="InterPro" id="IPR019734">
    <property type="entry name" value="TPR_rpt"/>
</dbReference>
<dbReference type="PANTHER" id="PTHR12558">
    <property type="entry name" value="CELL DIVISION CYCLE 16,23,27"/>
    <property type="match status" value="1"/>
</dbReference>
<accession>A0A382A731</accession>
<dbReference type="AlphaFoldDB" id="A0A382A731"/>